<evidence type="ECO:0000313" key="5">
    <source>
        <dbReference type="EMBL" id="QOL31515.1"/>
    </source>
</evidence>
<dbReference type="EMBL" id="MWWZ01000004">
    <property type="protein sequence ID" value="OZG68949.1"/>
    <property type="molecule type" value="Genomic_DNA"/>
</dbReference>
<reference evidence="5 7" key="2">
    <citation type="submission" date="2020-10" db="EMBL/GenBank/DDBJ databases">
        <title>Genome sequencing of Bifidobacterium eulemuris_DSMZ_100216.</title>
        <authorList>
            <person name="Kim J."/>
        </authorList>
    </citation>
    <scope>NUCLEOTIDE SEQUENCE [LARGE SCALE GENOMIC DNA]</scope>
    <source>
        <strain evidence="5 7">DSM 100216</strain>
    </source>
</reference>
<dbReference type="EMBL" id="CP062938">
    <property type="protein sequence ID" value="QOL31515.1"/>
    <property type="molecule type" value="Genomic_DNA"/>
</dbReference>
<evidence type="ECO:0000313" key="6">
    <source>
        <dbReference type="Proteomes" id="UP000216057"/>
    </source>
</evidence>
<sequence length="92" mass="10660">MTSVTTDTVRSSRLAMRMTPEQRSTIDKAALLKGTTITQWALDHLIDDARRDIEEETAVRLSAKAFDEFKEALERPMPKAMRELLRRDPEWL</sequence>
<dbReference type="Proteomes" id="UP000593943">
    <property type="component" value="Chromosome"/>
</dbReference>
<evidence type="ECO:0000313" key="7">
    <source>
        <dbReference type="Proteomes" id="UP000593943"/>
    </source>
</evidence>
<dbReference type="OrthoDB" id="3234062at2"/>
<evidence type="ECO:0000256" key="3">
    <source>
        <dbReference type="SAM" id="MobiDB-lite"/>
    </source>
</evidence>
<dbReference type="PANTHER" id="PTHR35401:SF2">
    <property type="entry name" value="ABC-TYPE TRANSPORT SYSTEM"/>
    <property type="match status" value="1"/>
</dbReference>
<protein>
    <submittedName>
        <fullName evidence="5">DUF1778 domain-containing protein</fullName>
    </submittedName>
</protein>
<evidence type="ECO:0000256" key="1">
    <source>
        <dbReference type="ARBA" id="ARBA00022649"/>
    </source>
</evidence>
<comment type="similarity">
    <text evidence="2">Belongs to the TacA antitoxin family.</text>
</comment>
<proteinExistence type="inferred from homology"/>
<dbReference type="Proteomes" id="UP000216057">
    <property type="component" value="Unassembled WGS sequence"/>
</dbReference>
<name>A0A261GBZ2_9BIFI</name>
<dbReference type="InterPro" id="IPR010985">
    <property type="entry name" value="Ribbon_hlx_hlx"/>
</dbReference>
<accession>A0A261GBZ2</accession>
<dbReference type="PANTHER" id="PTHR35401">
    <property type="entry name" value="COPG FAMILY HELIX-TURN-HELIX PROTEIN-RELATED-RELATED"/>
    <property type="match status" value="1"/>
</dbReference>
<keyword evidence="7" id="KW-1185">Reference proteome</keyword>
<dbReference type="GO" id="GO:0006355">
    <property type="term" value="P:regulation of DNA-templated transcription"/>
    <property type="evidence" value="ECO:0007669"/>
    <property type="project" value="InterPro"/>
</dbReference>
<dbReference type="AlphaFoldDB" id="A0A261GBZ2"/>
<feature type="region of interest" description="Disordered" evidence="3">
    <location>
        <begin position="1"/>
        <end position="20"/>
    </location>
</feature>
<keyword evidence="1" id="KW-1277">Toxin-antitoxin system</keyword>
<dbReference type="InterPro" id="IPR014795">
    <property type="entry name" value="TacA_1-like"/>
</dbReference>
<evidence type="ECO:0000313" key="4">
    <source>
        <dbReference type="EMBL" id="OZG68949.1"/>
    </source>
</evidence>
<dbReference type="KEGG" id="beu:BE0216_02860"/>
<gene>
    <name evidence="5" type="ORF">BE0216_02860</name>
    <name evidence="4" type="ORF">BEUL_0355</name>
</gene>
<dbReference type="RefSeq" id="WP_094636051.1">
    <property type="nucleotide sequence ID" value="NZ_CP062938.1"/>
</dbReference>
<dbReference type="SUPFAM" id="SSF47598">
    <property type="entry name" value="Ribbon-helix-helix"/>
    <property type="match status" value="1"/>
</dbReference>
<dbReference type="Pfam" id="PF08681">
    <property type="entry name" value="TacA1"/>
    <property type="match status" value="1"/>
</dbReference>
<reference evidence="4 6" key="1">
    <citation type="journal article" date="2017" name="BMC Genomics">
        <title>Comparative genomic and phylogenomic analyses of the Bifidobacteriaceae family.</title>
        <authorList>
            <person name="Lugli G.A."/>
            <person name="Milani C."/>
            <person name="Turroni F."/>
            <person name="Duranti S."/>
            <person name="Mancabelli L."/>
            <person name="Mangifesta M."/>
            <person name="Ferrario C."/>
            <person name="Modesto M."/>
            <person name="Mattarelli P."/>
            <person name="Jiri K."/>
            <person name="van Sinderen D."/>
            <person name="Ventura M."/>
        </authorList>
    </citation>
    <scope>NUCLEOTIDE SEQUENCE [LARGE SCALE GENOMIC DNA]</scope>
    <source>
        <strain evidence="4 6">DSM 100216</strain>
    </source>
</reference>
<feature type="compositionally biased region" description="Low complexity" evidence="3">
    <location>
        <begin position="1"/>
        <end position="13"/>
    </location>
</feature>
<evidence type="ECO:0000256" key="2">
    <source>
        <dbReference type="ARBA" id="ARBA00049988"/>
    </source>
</evidence>
<organism evidence="4 6">
    <name type="scientific">Bifidobacterium eulemuris</name>
    <dbReference type="NCBI Taxonomy" id="1765219"/>
    <lineage>
        <taxon>Bacteria</taxon>
        <taxon>Bacillati</taxon>
        <taxon>Actinomycetota</taxon>
        <taxon>Actinomycetes</taxon>
        <taxon>Bifidobacteriales</taxon>
        <taxon>Bifidobacteriaceae</taxon>
        <taxon>Bifidobacterium</taxon>
    </lineage>
</organism>
<dbReference type="Gene3D" id="1.20.5.780">
    <property type="entry name" value="Single helix bin"/>
    <property type="match status" value="1"/>
</dbReference>